<dbReference type="PRINTS" id="PR01005">
    <property type="entry name" value="FLGHOOKAP1"/>
</dbReference>
<gene>
    <name evidence="7" type="primary">flgK</name>
    <name evidence="11" type="ORF">SAMN05421734_10795</name>
</gene>
<comment type="similarity">
    <text evidence="3 7">Belongs to the flagella basal body rod proteins family.</text>
</comment>
<protein>
    <recommendedName>
        <fullName evidence="4 7">Flagellar hook-associated protein 1</fullName>
        <shortName evidence="7">HAP1</shortName>
    </recommendedName>
</protein>
<evidence type="ECO:0000256" key="6">
    <source>
        <dbReference type="ARBA" id="ARBA00023143"/>
    </source>
</evidence>
<evidence type="ECO:0000313" key="11">
    <source>
        <dbReference type="EMBL" id="SDC38212.1"/>
    </source>
</evidence>
<evidence type="ECO:0000256" key="2">
    <source>
        <dbReference type="ARBA" id="ARBA00004613"/>
    </source>
</evidence>
<keyword evidence="11" id="KW-0966">Cell projection</keyword>
<dbReference type="InterPro" id="IPR002371">
    <property type="entry name" value="FlgK"/>
</dbReference>
<dbReference type="Proteomes" id="UP000242949">
    <property type="component" value="Unassembled WGS sequence"/>
</dbReference>
<keyword evidence="12" id="KW-1185">Reference proteome</keyword>
<evidence type="ECO:0000256" key="4">
    <source>
        <dbReference type="ARBA" id="ARBA00016244"/>
    </source>
</evidence>
<evidence type="ECO:0000256" key="1">
    <source>
        <dbReference type="ARBA" id="ARBA00004365"/>
    </source>
</evidence>
<dbReference type="Pfam" id="PF22638">
    <property type="entry name" value="FlgK_D1"/>
    <property type="match status" value="1"/>
</dbReference>
<evidence type="ECO:0000259" key="8">
    <source>
        <dbReference type="Pfam" id="PF00460"/>
    </source>
</evidence>
<dbReference type="GO" id="GO:0044780">
    <property type="term" value="P:bacterial-type flagellum assembly"/>
    <property type="evidence" value="ECO:0007669"/>
    <property type="project" value="InterPro"/>
</dbReference>
<dbReference type="PANTHER" id="PTHR30033:SF1">
    <property type="entry name" value="FLAGELLAR HOOK-ASSOCIATED PROTEIN 1"/>
    <property type="match status" value="1"/>
</dbReference>
<feature type="domain" description="Flagellar hook-associated protein FlgK helical" evidence="10">
    <location>
        <begin position="101"/>
        <end position="365"/>
    </location>
</feature>
<evidence type="ECO:0000259" key="9">
    <source>
        <dbReference type="Pfam" id="PF06429"/>
    </source>
</evidence>
<dbReference type="InterPro" id="IPR053927">
    <property type="entry name" value="FlgK_helical"/>
</dbReference>
<evidence type="ECO:0000313" key="12">
    <source>
        <dbReference type="Proteomes" id="UP000242949"/>
    </source>
</evidence>
<keyword evidence="11" id="KW-0282">Flagellum</keyword>
<dbReference type="GO" id="GO:0009424">
    <property type="term" value="C:bacterial-type flagellum hook"/>
    <property type="evidence" value="ECO:0007669"/>
    <property type="project" value="UniProtKB-UniRule"/>
</dbReference>
<dbReference type="NCBIfam" id="TIGR02492">
    <property type="entry name" value="flgK_ends"/>
    <property type="match status" value="1"/>
</dbReference>
<dbReference type="Pfam" id="PF00460">
    <property type="entry name" value="Flg_bb_rod"/>
    <property type="match status" value="1"/>
</dbReference>
<proteinExistence type="inferred from homology"/>
<dbReference type="Pfam" id="PF06429">
    <property type="entry name" value="Flg_bbr_C"/>
    <property type="match status" value="1"/>
</dbReference>
<feature type="domain" description="Flagellar basal body rod protein N-terminal" evidence="8">
    <location>
        <begin position="8"/>
        <end position="37"/>
    </location>
</feature>
<organism evidence="11 12">
    <name type="scientific">Pelagirhabdus alkalitolerans</name>
    <dbReference type="NCBI Taxonomy" id="1612202"/>
    <lineage>
        <taxon>Bacteria</taxon>
        <taxon>Bacillati</taxon>
        <taxon>Bacillota</taxon>
        <taxon>Bacilli</taxon>
        <taxon>Bacillales</taxon>
        <taxon>Bacillaceae</taxon>
        <taxon>Pelagirhabdus</taxon>
    </lineage>
</organism>
<dbReference type="GO" id="GO:0005576">
    <property type="term" value="C:extracellular region"/>
    <property type="evidence" value="ECO:0007669"/>
    <property type="project" value="UniProtKB-SubCell"/>
</dbReference>
<dbReference type="InterPro" id="IPR010930">
    <property type="entry name" value="Flg_bb/hook_C_dom"/>
</dbReference>
<feature type="domain" description="Flagellar basal-body/hook protein C-terminal" evidence="9">
    <location>
        <begin position="463"/>
        <end position="501"/>
    </location>
</feature>
<dbReference type="AlphaFoldDB" id="A0A1G6L4H4"/>
<dbReference type="InterPro" id="IPR001444">
    <property type="entry name" value="Flag_bb_rod_N"/>
</dbReference>
<dbReference type="SUPFAM" id="SSF64518">
    <property type="entry name" value="Phase 1 flagellin"/>
    <property type="match status" value="1"/>
</dbReference>
<evidence type="ECO:0000259" key="10">
    <source>
        <dbReference type="Pfam" id="PF22638"/>
    </source>
</evidence>
<dbReference type="GO" id="GO:0005198">
    <property type="term" value="F:structural molecule activity"/>
    <property type="evidence" value="ECO:0007669"/>
    <property type="project" value="UniProtKB-UniRule"/>
</dbReference>
<dbReference type="OrthoDB" id="9802553at2"/>
<dbReference type="PANTHER" id="PTHR30033">
    <property type="entry name" value="FLAGELLAR HOOK-ASSOCIATED PROTEIN 1"/>
    <property type="match status" value="1"/>
</dbReference>
<accession>A0A1G6L4H4</accession>
<keyword evidence="5 7" id="KW-0964">Secreted</keyword>
<keyword evidence="11" id="KW-0969">Cilium</keyword>
<dbReference type="RefSeq" id="WP_090796294.1">
    <property type="nucleotide sequence ID" value="NZ_FMYI01000007.1"/>
</dbReference>
<sequence>MTSTFHGLEMAKRALSTQQAALYTTSHNISNANTDGYSRQRVNMSQINSMTSSREPGGMRSNVGSGVETGSIERIRDRFIDLQYRKEHGKVGYYEERAEAMNQMESIMNEPSDEGLSHIMDQFWDSIQDLSVNPEDSGARAVVAQRAEAVTDTFNYVSNSLEDIRGDLKGQMEVTESDFNSMVNQINAVNREIAEIEPHGNVPNDLYDERDRLLDNLSKMADINVTYEKSSGQPSDVAEGVATVTLNGVDEPVTLVDGSEFEVNHMHVNFDDNNDAQSFQFYNPEEAEVIDGNLVGDSTDVAAIDYASTGSMLGLMEMNGFGDGEGYYNEMLTDLDQMATSFAAEFNEIHSEGFDLNGQEGINDFFVFDGEAGAESIGVNGSIMDDPDLIAASASGDSGDGEHAIELAAAYTNHVDELGNRTSVKTHYESMIGQMGVVTQEAYRMRDNSGVLRQQVEENRDSVSAVSLDEEMTNMIKFQHAYNAAARSMTAVDETIDRIINNMGLVGR</sequence>
<reference evidence="12" key="1">
    <citation type="submission" date="2016-09" db="EMBL/GenBank/DDBJ databases">
        <authorList>
            <person name="Varghese N."/>
            <person name="Submissions S."/>
        </authorList>
    </citation>
    <scope>NUCLEOTIDE SEQUENCE [LARGE SCALE GENOMIC DNA]</scope>
    <source>
        <strain evidence="12">S5</strain>
    </source>
</reference>
<comment type="subcellular location">
    <subcellularLocation>
        <location evidence="1 7">Bacterial flagellum</location>
    </subcellularLocation>
    <subcellularLocation>
        <location evidence="2 7">Secreted</location>
    </subcellularLocation>
</comment>
<evidence type="ECO:0000256" key="5">
    <source>
        <dbReference type="ARBA" id="ARBA00022525"/>
    </source>
</evidence>
<dbReference type="EMBL" id="FMYI01000007">
    <property type="protein sequence ID" value="SDC38212.1"/>
    <property type="molecule type" value="Genomic_DNA"/>
</dbReference>
<name>A0A1G6L4H4_9BACI</name>
<evidence type="ECO:0000256" key="3">
    <source>
        <dbReference type="ARBA" id="ARBA00009677"/>
    </source>
</evidence>
<dbReference type="STRING" id="1612202.SAMN05421734_10795"/>
<keyword evidence="6 7" id="KW-0975">Bacterial flagellum</keyword>
<evidence type="ECO:0000256" key="7">
    <source>
        <dbReference type="RuleBase" id="RU362065"/>
    </source>
</evidence>